<dbReference type="EC" id="2.7.1.180" evidence="1 10"/>
<comment type="catalytic activity">
    <reaction evidence="9 10">
        <text>L-threonyl-[protein] + FAD = FMN-L-threonyl-[protein] + AMP + H(+)</text>
        <dbReference type="Rhea" id="RHEA:36847"/>
        <dbReference type="Rhea" id="RHEA-COMP:11060"/>
        <dbReference type="Rhea" id="RHEA-COMP:11061"/>
        <dbReference type="ChEBI" id="CHEBI:15378"/>
        <dbReference type="ChEBI" id="CHEBI:30013"/>
        <dbReference type="ChEBI" id="CHEBI:57692"/>
        <dbReference type="ChEBI" id="CHEBI:74257"/>
        <dbReference type="ChEBI" id="CHEBI:456215"/>
        <dbReference type="EC" id="2.7.1.180"/>
    </reaction>
</comment>
<dbReference type="GO" id="GO:0046872">
    <property type="term" value="F:metal ion binding"/>
    <property type="evidence" value="ECO:0007669"/>
    <property type="project" value="UniProtKB-UniRule"/>
</dbReference>
<evidence type="ECO:0000313" key="12">
    <source>
        <dbReference type="EMBL" id="SLM13198.1"/>
    </source>
</evidence>
<accession>A0A3P3XJ39</accession>
<evidence type="ECO:0000256" key="10">
    <source>
        <dbReference type="PIRNR" id="PIRNR006268"/>
    </source>
</evidence>
<evidence type="ECO:0000256" key="7">
    <source>
        <dbReference type="ARBA" id="ARBA00022842"/>
    </source>
</evidence>
<keyword evidence="7 10" id="KW-0460">Magnesium</keyword>
<dbReference type="Gene3D" id="3.10.520.10">
    <property type="entry name" value="ApbE-like domains"/>
    <property type="match status" value="1"/>
</dbReference>
<dbReference type="PANTHER" id="PTHR30040">
    <property type="entry name" value="THIAMINE BIOSYNTHESIS LIPOPROTEIN APBE"/>
    <property type="match status" value="1"/>
</dbReference>
<feature type="binding site" evidence="11">
    <location>
        <position position="298"/>
    </location>
    <ligand>
        <name>Mg(2+)</name>
        <dbReference type="ChEBI" id="CHEBI:18420"/>
    </ligand>
</feature>
<keyword evidence="4 10" id="KW-0808">Transferase</keyword>
<name>A0A3P3XJ39_9SPIR</name>
<evidence type="ECO:0000256" key="5">
    <source>
        <dbReference type="ARBA" id="ARBA00022723"/>
    </source>
</evidence>
<evidence type="ECO:0000256" key="4">
    <source>
        <dbReference type="ARBA" id="ARBA00022679"/>
    </source>
</evidence>
<evidence type="ECO:0000256" key="2">
    <source>
        <dbReference type="ARBA" id="ARBA00016337"/>
    </source>
</evidence>
<dbReference type="GO" id="GO:0016740">
    <property type="term" value="F:transferase activity"/>
    <property type="evidence" value="ECO:0007669"/>
    <property type="project" value="UniProtKB-UniRule"/>
</dbReference>
<feature type="binding site" evidence="11">
    <location>
        <position position="180"/>
    </location>
    <ligand>
        <name>Mg(2+)</name>
        <dbReference type="ChEBI" id="CHEBI:18420"/>
    </ligand>
</feature>
<protein>
    <recommendedName>
        <fullName evidence="2 10">FAD:protein FMN transferase</fullName>
        <ecNumber evidence="1 10">2.7.1.180</ecNumber>
    </recommendedName>
    <alternativeName>
        <fullName evidence="8 10">Flavin transferase</fullName>
    </alternativeName>
</protein>
<gene>
    <name evidence="12" type="primary">apbE</name>
    <name evidence="12" type="ORF">SPIROBIBN47_280044</name>
</gene>
<dbReference type="PIRSF" id="PIRSF006268">
    <property type="entry name" value="ApbE"/>
    <property type="match status" value="1"/>
</dbReference>
<evidence type="ECO:0000256" key="8">
    <source>
        <dbReference type="ARBA" id="ARBA00031306"/>
    </source>
</evidence>
<dbReference type="Pfam" id="PF02424">
    <property type="entry name" value="ApbE"/>
    <property type="match status" value="1"/>
</dbReference>
<feature type="binding site" evidence="11">
    <location>
        <position position="294"/>
    </location>
    <ligand>
        <name>Mg(2+)</name>
        <dbReference type="ChEBI" id="CHEBI:18420"/>
    </ligand>
</feature>
<dbReference type="InterPro" id="IPR003374">
    <property type="entry name" value="ApbE-like_sf"/>
</dbReference>
<evidence type="ECO:0000256" key="6">
    <source>
        <dbReference type="ARBA" id="ARBA00022827"/>
    </source>
</evidence>
<keyword evidence="3 10" id="KW-0285">Flavoprotein</keyword>
<proteinExistence type="inferred from homology"/>
<evidence type="ECO:0000256" key="9">
    <source>
        <dbReference type="ARBA" id="ARBA00048540"/>
    </source>
</evidence>
<evidence type="ECO:0000256" key="11">
    <source>
        <dbReference type="PIRSR" id="PIRSR006268-2"/>
    </source>
</evidence>
<keyword evidence="5 10" id="KW-0479">Metal-binding</keyword>
<reference evidence="12" key="1">
    <citation type="submission" date="2017-02" db="EMBL/GenBank/DDBJ databases">
        <authorList>
            <person name="Regsiter A."/>
            <person name="William W."/>
        </authorList>
    </citation>
    <scope>NUCLEOTIDE SEQUENCE</scope>
    <source>
        <strain evidence="12">Bib</strain>
    </source>
</reference>
<keyword evidence="12" id="KW-0449">Lipoprotein</keyword>
<organism evidence="12">
    <name type="scientific">uncultured spirochete</name>
    <dbReference type="NCBI Taxonomy" id="156406"/>
    <lineage>
        <taxon>Bacteria</taxon>
        <taxon>Pseudomonadati</taxon>
        <taxon>Spirochaetota</taxon>
        <taxon>Spirochaetia</taxon>
        <taxon>Spirochaetales</taxon>
        <taxon>environmental samples</taxon>
    </lineage>
</organism>
<keyword evidence="6 10" id="KW-0274">FAD</keyword>
<comment type="similarity">
    <text evidence="10">Belongs to the ApbE family.</text>
</comment>
<evidence type="ECO:0000256" key="1">
    <source>
        <dbReference type="ARBA" id="ARBA00011955"/>
    </source>
</evidence>
<dbReference type="AlphaFoldDB" id="A0A3P3XJ39"/>
<sequence length="351" mass="38170">MSFSRTYSIRITRAFLALSLALLFGTISGRAIYAEDLTRTDFVLGTVCTIRLIDGGNANTLSEAFARLRSIEDHMSANKDGTEIAQINANAGKEPVKVSEDTFYVITKALEYARLTNGAFDPSVGPLVKLWNIGNGGEKVPPEREILAAKALVGWQQVVMDAATRKVFLKKPGMRLDLGAIAKGYAADEVAKILIAHKVKAAVVDLGGNVLVFGSKKDKSPWRVGIQNPESARGEYLGIATGAQMTVVTSGVYERYFIQDGKRYHHILSTETGWPVDNGLVSVSIISKSSIDADALSTSLFILGIEKGMALLKNFPDTYAVFIDKDKKVYLSPGASKVFTLQEKNYHLAEK</sequence>
<dbReference type="PANTHER" id="PTHR30040:SF2">
    <property type="entry name" value="FAD:PROTEIN FMN TRANSFERASE"/>
    <property type="match status" value="1"/>
</dbReference>
<dbReference type="SUPFAM" id="SSF143631">
    <property type="entry name" value="ApbE-like"/>
    <property type="match status" value="1"/>
</dbReference>
<dbReference type="EMBL" id="FWDM01000021">
    <property type="protein sequence ID" value="SLM13198.1"/>
    <property type="molecule type" value="Genomic_DNA"/>
</dbReference>
<comment type="cofactor">
    <cofactor evidence="11">
        <name>Mg(2+)</name>
        <dbReference type="ChEBI" id="CHEBI:18420"/>
    </cofactor>
    <cofactor evidence="11">
        <name>Mn(2+)</name>
        <dbReference type="ChEBI" id="CHEBI:29035"/>
    </cofactor>
    <text evidence="11">Magnesium. Can also use manganese.</text>
</comment>
<evidence type="ECO:0000256" key="3">
    <source>
        <dbReference type="ARBA" id="ARBA00022630"/>
    </source>
</evidence>
<dbReference type="InterPro" id="IPR024932">
    <property type="entry name" value="ApbE"/>
</dbReference>